<evidence type="ECO:0000256" key="5">
    <source>
        <dbReference type="ARBA" id="ARBA00022519"/>
    </source>
</evidence>
<evidence type="ECO:0000256" key="4">
    <source>
        <dbReference type="ARBA" id="ARBA00022475"/>
    </source>
</evidence>
<dbReference type="Gene3D" id="3.30.70.1320">
    <property type="entry name" value="Multidrug efflux transporter AcrB pore domain like"/>
    <property type="match status" value="1"/>
</dbReference>
<dbReference type="GO" id="GO:0005886">
    <property type="term" value="C:plasma membrane"/>
    <property type="evidence" value="ECO:0007669"/>
    <property type="project" value="UniProtKB-SubCell"/>
</dbReference>
<keyword evidence="5 9" id="KW-0997">Cell inner membrane</keyword>
<keyword evidence="12" id="KW-1185">Reference proteome</keyword>
<evidence type="ECO:0000256" key="7">
    <source>
        <dbReference type="ARBA" id="ARBA00022989"/>
    </source>
</evidence>
<feature type="transmembrane region" description="Helical" evidence="9">
    <location>
        <begin position="441"/>
        <end position="461"/>
    </location>
</feature>
<evidence type="ECO:0000313" key="12">
    <source>
        <dbReference type="Proteomes" id="UP001320898"/>
    </source>
</evidence>
<comment type="caution">
    <text evidence="9">Lacks conserved residue(s) required for the propagation of feature annotation.</text>
</comment>
<dbReference type="AlphaFoldDB" id="A0AAW5QYC6"/>
<dbReference type="SUPFAM" id="SSF82693">
    <property type="entry name" value="Multidrug efflux transporter AcrB pore domain, PN1, PN2, PC1 and PC2 subdomains"/>
    <property type="match status" value="3"/>
</dbReference>
<feature type="transmembrane region" description="Helical" evidence="9">
    <location>
        <begin position="1005"/>
        <end position="1031"/>
    </location>
</feature>
<feature type="transmembrane region" description="Helical" evidence="9">
    <location>
        <begin position="928"/>
        <end position="952"/>
    </location>
</feature>
<evidence type="ECO:0000256" key="2">
    <source>
        <dbReference type="ARBA" id="ARBA00010942"/>
    </source>
</evidence>
<evidence type="ECO:0000259" key="10">
    <source>
        <dbReference type="PROSITE" id="PS50156"/>
    </source>
</evidence>
<dbReference type="InterPro" id="IPR027463">
    <property type="entry name" value="AcrB_DN_DC_subdom"/>
</dbReference>
<organism evidence="11 12">
    <name type="scientific">Microbaculum marinisediminis</name>
    <dbReference type="NCBI Taxonomy" id="2931392"/>
    <lineage>
        <taxon>Bacteria</taxon>
        <taxon>Pseudomonadati</taxon>
        <taxon>Pseudomonadota</taxon>
        <taxon>Alphaproteobacteria</taxon>
        <taxon>Hyphomicrobiales</taxon>
        <taxon>Tepidamorphaceae</taxon>
        <taxon>Microbaculum</taxon>
    </lineage>
</organism>
<dbReference type="Gene3D" id="3.30.2090.10">
    <property type="entry name" value="Multidrug efflux transporter AcrB TolC docking domain, DN and DC subdomains"/>
    <property type="match status" value="2"/>
</dbReference>
<sequence>MFSAIFIERPRMAMVIAIVITLAGALSLTQIPVAQYPNITPPVVQVTASYPGADAATVIETVASVIEEQVNGVDDMIYMSSTSSSDGSYILTVSFDIGTDPDIAQVNVQNRVQLAMPNLPATVTDLGVSVNKEEPGFLLIVNIFSPNETYDSLFLSNYASINVVDPLSRVTGVGSVSVLGALNYSMRVWMDPNRMASLSITPQHVYSAIQAQNAQAAVGQIGAAPTNDSQLIQYNITAQGQLSDARQFGEIIIKTNEEGGVVRVRDIGRVELGSQSYTALSLLNQKPTATISIQQSPGANALGVAKGVLAEMETLKERFPDDLDYVDVYDSTKFVSATIDEIIHTLGLTGIIVLLVVYVFLQDVRATIIPAATIPVSLIGTFAVLLALGYSANTITLFAVILAIGLVVDDAIVVVENVQRIMEEEPGVSSKEAALRSMRQVTGPIVSTTLVLIAVFAPVAFLPGISGQLYRQFAVTICTAVVISAINALTLSPALCAMVLRPPKEARGPFRWFNTGLEKTRNGYSRVVGMIARRSIIAGLIVVAAGVGLAVLFNRVPTGFVPNEDQGALFVIVTLPDGAALPRTERVLSQIADISGKTDGVLNTVTVSGYSMLTSSTGANFGLGIVVLKPWDERTTKELGLMAIYQKLQGAFSEIAEADVIVMPPPPISGVGTAGGFDYRLLAQGNQSPSELAAVARSFITEANGLSSVGRAFTTYSADAPQLYLDVNRVKAESLGVDVSTLYQTLQAQLGSLYVNNFSAFGRVYQVNLSADQDYRREIEDILSLHVQNNAGDMVPLSTLATVKETLGPQMITRYNLFPSATINGQTTAGYSSGQSIAQLNDLSAEKLPKGYGHDWSGMSYQEIEAAGLIGIVFALAFTFGYLFLVAQYESWTIPFAVITSVSIALLGAISTIAVIDMLAPSGFANNIYCQIGMILLIGLAAKNAILIVEFAKEQHEAGKSLVDAAIEGGHMRFRAVLMTAIAFILGLIPMVIATGAGAASRLSMGYTVLGGMVAATLFGILVIPGLFVLFERIGQAVGGHRRKHTPDPLAGNAAE</sequence>
<feature type="domain" description="SSD" evidence="10">
    <location>
        <begin position="373"/>
        <end position="498"/>
    </location>
</feature>
<dbReference type="InterPro" id="IPR001036">
    <property type="entry name" value="Acrflvin-R"/>
</dbReference>
<feature type="transmembrane region" description="Helical" evidence="9">
    <location>
        <begin position="395"/>
        <end position="415"/>
    </location>
</feature>
<keyword evidence="6 9" id="KW-0812">Transmembrane</keyword>
<dbReference type="EMBL" id="JALIDZ010000004">
    <property type="protein sequence ID" value="MCT8971995.1"/>
    <property type="molecule type" value="Genomic_DNA"/>
</dbReference>
<dbReference type="NCBIfam" id="NF000282">
    <property type="entry name" value="RND_permease_1"/>
    <property type="match status" value="1"/>
</dbReference>
<evidence type="ECO:0000256" key="8">
    <source>
        <dbReference type="ARBA" id="ARBA00023136"/>
    </source>
</evidence>
<dbReference type="RefSeq" id="WP_261615575.1">
    <property type="nucleotide sequence ID" value="NZ_JALIDZ010000004.1"/>
</dbReference>
<evidence type="ECO:0000256" key="6">
    <source>
        <dbReference type="ARBA" id="ARBA00022692"/>
    </source>
</evidence>
<dbReference type="PROSITE" id="PS50156">
    <property type="entry name" value="SSD"/>
    <property type="match status" value="1"/>
</dbReference>
<feature type="transmembrane region" description="Helical" evidence="9">
    <location>
        <begin position="894"/>
        <end position="916"/>
    </location>
</feature>
<feature type="transmembrane region" description="Helical" evidence="9">
    <location>
        <begin position="535"/>
        <end position="553"/>
    </location>
</feature>
<dbReference type="PANTHER" id="PTHR32063">
    <property type="match status" value="1"/>
</dbReference>
<comment type="subcellular location">
    <subcellularLocation>
        <location evidence="1 9">Cell inner membrane</location>
        <topology evidence="1 9">Multi-pass membrane protein</topology>
    </subcellularLocation>
</comment>
<evidence type="ECO:0000256" key="3">
    <source>
        <dbReference type="ARBA" id="ARBA00022448"/>
    </source>
</evidence>
<comment type="similarity">
    <text evidence="2 9">Belongs to the resistance-nodulation-cell division (RND) (TC 2.A.6) family.</text>
</comment>
<accession>A0AAW5QYC6</accession>
<dbReference type="GO" id="GO:0042910">
    <property type="term" value="F:xenobiotic transmembrane transporter activity"/>
    <property type="evidence" value="ECO:0007669"/>
    <property type="project" value="TreeGrafter"/>
</dbReference>
<keyword evidence="4" id="KW-1003">Cell membrane</keyword>
<feature type="transmembrane region" description="Helical" evidence="9">
    <location>
        <begin position="342"/>
        <end position="361"/>
    </location>
</feature>
<dbReference type="GO" id="GO:0009636">
    <property type="term" value="P:response to toxic substance"/>
    <property type="evidence" value="ECO:0007669"/>
    <property type="project" value="UniProtKB-ARBA"/>
</dbReference>
<dbReference type="FunFam" id="1.20.1640.10:FF:000001">
    <property type="entry name" value="Efflux pump membrane transporter"/>
    <property type="match status" value="1"/>
</dbReference>
<evidence type="ECO:0000313" key="11">
    <source>
        <dbReference type="EMBL" id="MCT8971995.1"/>
    </source>
</evidence>
<dbReference type="InterPro" id="IPR004764">
    <property type="entry name" value="MdtF-like"/>
</dbReference>
<reference evidence="11 12" key="1">
    <citation type="submission" date="2022-04" db="EMBL/GenBank/DDBJ databases">
        <authorList>
            <person name="Ye Y.-Q."/>
            <person name="Du Z.-J."/>
        </authorList>
    </citation>
    <scope>NUCLEOTIDE SEQUENCE [LARGE SCALE GENOMIC DNA]</scope>
    <source>
        <strain evidence="11 12">A6E488</strain>
    </source>
</reference>
<dbReference type="FunFam" id="3.30.70.1430:FF:000001">
    <property type="entry name" value="Efflux pump membrane transporter"/>
    <property type="match status" value="1"/>
</dbReference>
<feature type="transmembrane region" description="Helical" evidence="9">
    <location>
        <begin position="368"/>
        <end position="389"/>
    </location>
</feature>
<proteinExistence type="inferred from homology"/>
<dbReference type="Pfam" id="PF00873">
    <property type="entry name" value="ACR_tran"/>
    <property type="match status" value="1"/>
</dbReference>
<name>A0AAW5QYC6_9HYPH</name>
<dbReference type="NCBIfam" id="TIGR00915">
    <property type="entry name" value="2A0602"/>
    <property type="match status" value="1"/>
</dbReference>
<dbReference type="InterPro" id="IPR000731">
    <property type="entry name" value="SSD"/>
</dbReference>
<dbReference type="PRINTS" id="PR00702">
    <property type="entry name" value="ACRIFLAVINRP"/>
</dbReference>
<dbReference type="Gene3D" id="1.20.1640.10">
    <property type="entry name" value="Multidrug efflux transporter AcrB transmembrane domain"/>
    <property type="match status" value="2"/>
</dbReference>
<comment type="caution">
    <text evidence="11">The sequence shown here is derived from an EMBL/GenBank/DDBJ whole genome shotgun (WGS) entry which is preliminary data.</text>
</comment>
<dbReference type="SUPFAM" id="SSF82714">
    <property type="entry name" value="Multidrug efflux transporter AcrB TolC docking domain, DN and DC subdomains"/>
    <property type="match status" value="2"/>
</dbReference>
<protein>
    <recommendedName>
        <fullName evidence="9">Efflux pump membrane transporter</fullName>
    </recommendedName>
</protein>
<gene>
    <name evidence="11" type="ORF">MUB46_09030</name>
</gene>
<dbReference type="SUPFAM" id="SSF82866">
    <property type="entry name" value="Multidrug efflux transporter AcrB transmembrane domain"/>
    <property type="match status" value="2"/>
</dbReference>
<evidence type="ECO:0000256" key="1">
    <source>
        <dbReference type="ARBA" id="ARBA00004429"/>
    </source>
</evidence>
<dbReference type="Proteomes" id="UP001320898">
    <property type="component" value="Unassembled WGS sequence"/>
</dbReference>
<keyword evidence="7 9" id="KW-1133">Transmembrane helix</keyword>
<feature type="transmembrane region" description="Helical" evidence="9">
    <location>
        <begin position="976"/>
        <end position="999"/>
    </location>
</feature>
<keyword evidence="8 9" id="KW-0472">Membrane</keyword>
<keyword evidence="3 9" id="KW-0813">Transport</keyword>
<feature type="transmembrane region" description="Helical" evidence="9">
    <location>
        <begin position="866"/>
        <end position="887"/>
    </location>
</feature>
<dbReference type="Gene3D" id="3.30.70.1440">
    <property type="entry name" value="Multidrug efflux transporter AcrB pore domain"/>
    <property type="match status" value="1"/>
</dbReference>
<evidence type="ECO:0000256" key="9">
    <source>
        <dbReference type="RuleBase" id="RU364070"/>
    </source>
</evidence>
<dbReference type="GO" id="GO:0015562">
    <property type="term" value="F:efflux transmembrane transporter activity"/>
    <property type="evidence" value="ECO:0007669"/>
    <property type="project" value="InterPro"/>
</dbReference>
<dbReference type="PANTHER" id="PTHR32063:SF76">
    <property type="entry name" value="EFFLUX PUMP MEMBRANE TRANSPORTER"/>
    <property type="match status" value="1"/>
</dbReference>
<feature type="transmembrane region" description="Helical" evidence="9">
    <location>
        <begin position="473"/>
        <end position="500"/>
    </location>
</feature>
<dbReference type="Gene3D" id="3.30.70.1430">
    <property type="entry name" value="Multidrug efflux transporter AcrB pore domain"/>
    <property type="match status" value="2"/>
</dbReference>